<dbReference type="Proteomes" id="UP001153069">
    <property type="component" value="Unassembled WGS sequence"/>
</dbReference>
<keyword evidence="3" id="KW-1185">Reference proteome</keyword>
<feature type="compositionally biased region" description="Polar residues" evidence="1">
    <location>
        <begin position="10"/>
        <end position="20"/>
    </location>
</feature>
<reference evidence="2" key="1">
    <citation type="submission" date="2020-06" db="EMBL/GenBank/DDBJ databases">
        <authorList>
            <consortium name="Plant Systems Biology data submission"/>
        </authorList>
    </citation>
    <scope>NUCLEOTIDE SEQUENCE</scope>
    <source>
        <strain evidence="2">D6</strain>
    </source>
</reference>
<name>A0A9N8HCU9_9STRA</name>
<comment type="caution">
    <text evidence="2">The sequence shown here is derived from an EMBL/GenBank/DDBJ whole genome shotgun (WGS) entry which is preliminary data.</text>
</comment>
<organism evidence="2 3">
    <name type="scientific">Seminavis robusta</name>
    <dbReference type="NCBI Taxonomy" id="568900"/>
    <lineage>
        <taxon>Eukaryota</taxon>
        <taxon>Sar</taxon>
        <taxon>Stramenopiles</taxon>
        <taxon>Ochrophyta</taxon>
        <taxon>Bacillariophyta</taxon>
        <taxon>Bacillariophyceae</taxon>
        <taxon>Bacillariophycidae</taxon>
        <taxon>Naviculales</taxon>
        <taxon>Naviculaceae</taxon>
        <taxon>Seminavis</taxon>
    </lineage>
</organism>
<dbReference type="EMBL" id="CAICTM010000317">
    <property type="protein sequence ID" value="CAB9507715.1"/>
    <property type="molecule type" value="Genomic_DNA"/>
</dbReference>
<feature type="compositionally biased region" description="Polar residues" evidence="1">
    <location>
        <begin position="33"/>
        <end position="42"/>
    </location>
</feature>
<dbReference type="AlphaFoldDB" id="A0A9N8HCU9"/>
<feature type="region of interest" description="Disordered" evidence="1">
    <location>
        <begin position="1"/>
        <end position="42"/>
    </location>
</feature>
<protein>
    <submittedName>
        <fullName evidence="2">Uncharacterized protein</fullName>
    </submittedName>
</protein>
<evidence type="ECO:0000313" key="2">
    <source>
        <dbReference type="EMBL" id="CAB9507715.1"/>
    </source>
</evidence>
<sequence length="175" mass="18857">MSLPLLDSLATPTSAASTENRPLPSLNLKKRTNPTSSIGNSRMNLHARAKSQERKHLIRTAPRVPDTLGGDGATGGRRVPAFKLRMRPSSDPATRTPVQRVSFVPLTAPVQSKSSTATESLITPAPVVPLAHLPTNLLFPDIPSSGSSRRRFVLKPKKPLATRSYQSQVLVGAPW</sequence>
<proteinExistence type="predicted"/>
<evidence type="ECO:0000256" key="1">
    <source>
        <dbReference type="SAM" id="MobiDB-lite"/>
    </source>
</evidence>
<evidence type="ECO:0000313" key="3">
    <source>
        <dbReference type="Proteomes" id="UP001153069"/>
    </source>
</evidence>
<accession>A0A9N8HCU9</accession>
<gene>
    <name evidence="2" type="ORF">SEMRO_318_G115851.1</name>
</gene>